<evidence type="ECO:0000313" key="1">
    <source>
        <dbReference type="EMBL" id="CAG8844927.1"/>
    </source>
</evidence>
<dbReference type="Proteomes" id="UP000789920">
    <property type="component" value="Unassembled WGS sequence"/>
</dbReference>
<sequence>VIKNLTFEKFSQSLIKCYGLTRNPNTQDFMIVLQHMDSNLGEFLRTNELSWKTRFKM</sequence>
<feature type="non-terminal residue" evidence="1">
    <location>
        <position position="1"/>
    </location>
</feature>
<reference evidence="1" key="1">
    <citation type="submission" date="2021-06" db="EMBL/GenBank/DDBJ databases">
        <authorList>
            <person name="Kallberg Y."/>
            <person name="Tangrot J."/>
            <person name="Rosling A."/>
        </authorList>
    </citation>
    <scope>NUCLEOTIDE SEQUENCE</scope>
    <source>
        <strain evidence="1">MA461A</strain>
    </source>
</reference>
<organism evidence="1 2">
    <name type="scientific">Racocetra persica</name>
    <dbReference type="NCBI Taxonomy" id="160502"/>
    <lineage>
        <taxon>Eukaryota</taxon>
        <taxon>Fungi</taxon>
        <taxon>Fungi incertae sedis</taxon>
        <taxon>Mucoromycota</taxon>
        <taxon>Glomeromycotina</taxon>
        <taxon>Glomeromycetes</taxon>
        <taxon>Diversisporales</taxon>
        <taxon>Gigasporaceae</taxon>
        <taxon>Racocetra</taxon>
    </lineage>
</organism>
<evidence type="ECO:0000313" key="2">
    <source>
        <dbReference type="Proteomes" id="UP000789920"/>
    </source>
</evidence>
<gene>
    <name evidence="1" type="ORF">RPERSI_LOCUS33424</name>
</gene>
<keyword evidence="2" id="KW-1185">Reference proteome</keyword>
<feature type="non-terminal residue" evidence="1">
    <location>
        <position position="57"/>
    </location>
</feature>
<proteinExistence type="predicted"/>
<name>A0ACA9SQ91_9GLOM</name>
<dbReference type="EMBL" id="CAJVQC010144606">
    <property type="protein sequence ID" value="CAG8844927.1"/>
    <property type="molecule type" value="Genomic_DNA"/>
</dbReference>
<accession>A0ACA9SQ91</accession>
<comment type="caution">
    <text evidence="1">The sequence shown here is derived from an EMBL/GenBank/DDBJ whole genome shotgun (WGS) entry which is preliminary data.</text>
</comment>
<protein>
    <submittedName>
        <fullName evidence="1">10613_t:CDS:1</fullName>
    </submittedName>
</protein>